<feature type="transmembrane region" description="Helical" evidence="2">
    <location>
        <begin position="130"/>
        <end position="148"/>
    </location>
</feature>
<evidence type="ECO:0000313" key="4">
    <source>
        <dbReference type="Proteomes" id="UP000305778"/>
    </source>
</evidence>
<name>A0A4V5MYN2_9ACTN</name>
<proteinExistence type="predicted"/>
<keyword evidence="4" id="KW-1185">Reference proteome</keyword>
<evidence type="ECO:0000256" key="1">
    <source>
        <dbReference type="SAM" id="MobiDB-lite"/>
    </source>
</evidence>
<feature type="region of interest" description="Disordered" evidence="1">
    <location>
        <begin position="1"/>
        <end position="89"/>
    </location>
</feature>
<feature type="compositionally biased region" description="Low complexity" evidence="1">
    <location>
        <begin position="55"/>
        <end position="65"/>
    </location>
</feature>
<evidence type="ECO:0000313" key="3">
    <source>
        <dbReference type="EMBL" id="TKA04879.1"/>
    </source>
</evidence>
<dbReference type="AlphaFoldDB" id="A0A4V5MYN2"/>
<dbReference type="EMBL" id="SUMC01000045">
    <property type="protein sequence ID" value="TKA04879.1"/>
    <property type="molecule type" value="Genomic_DNA"/>
</dbReference>
<comment type="caution">
    <text evidence="3">The sequence shown here is derived from an EMBL/GenBank/DDBJ whole genome shotgun (WGS) entry which is preliminary data.</text>
</comment>
<organism evidence="3 4">
    <name type="scientific">Actinacidiphila oryziradicis</name>
    <dbReference type="NCBI Taxonomy" id="2571141"/>
    <lineage>
        <taxon>Bacteria</taxon>
        <taxon>Bacillati</taxon>
        <taxon>Actinomycetota</taxon>
        <taxon>Actinomycetes</taxon>
        <taxon>Kitasatosporales</taxon>
        <taxon>Streptomycetaceae</taxon>
        <taxon>Actinacidiphila</taxon>
    </lineage>
</organism>
<gene>
    <name evidence="3" type="ORF">FCI23_33885</name>
</gene>
<dbReference type="Proteomes" id="UP000305778">
    <property type="component" value="Unassembled WGS sequence"/>
</dbReference>
<feature type="compositionally biased region" description="Pro residues" evidence="1">
    <location>
        <begin position="13"/>
        <end position="24"/>
    </location>
</feature>
<dbReference type="OrthoDB" id="4319873at2"/>
<dbReference type="RefSeq" id="WP_136727948.1">
    <property type="nucleotide sequence ID" value="NZ_SUMC01000045.1"/>
</dbReference>
<reference evidence="3 4" key="1">
    <citation type="submission" date="2019-04" db="EMBL/GenBank/DDBJ databases">
        <title>Streptomyces oryziradicis sp. nov., a novel actinomycete isolated from rhizosphere soil of rice (Oryza sativa L.).</title>
        <authorList>
            <person name="Li C."/>
        </authorList>
    </citation>
    <scope>NUCLEOTIDE SEQUENCE [LARGE SCALE GENOMIC DNA]</scope>
    <source>
        <strain evidence="3 4">NEAU-C40</strain>
    </source>
</reference>
<protein>
    <submittedName>
        <fullName evidence="3">DUF4190 domain-containing protein</fullName>
    </submittedName>
</protein>
<keyword evidence="2" id="KW-1133">Transmembrane helix</keyword>
<feature type="compositionally biased region" description="Low complexity" evidence="1">
    <location>
        <begin position="25"/>
        <end position="44"/>
    </location>
</feature>
<accession>A0A4V5MYN2</accession>
<keyword evidence="2" id="KW-0812">Transmembrane</keyword>
<feature type="region of interest" description="Disordered" evidence="1">
    <location>
        <begin position="279"/>
        <end position="299"/>
    </location>
</feature>
<evidence type="ECO:0000256" key="2">
    <source>
        <dbReference type="SAM" id="Phobius"/>
    </source>
</evidence>
<sequence length="354" mass="35577">MSDEPKSSEPRDPWAPPADVPPGPAAETRADAAPPAAWAPADSAGVIEGPFTWTPAAGAPGAGAPLPFPPSAPPGPAGPPGLFPPYSPYPQFPPPSGPPGYGGYSGYPAHPGYPMPPYGGWPPGAVPRNGFGVTALVLGIIGAVLAIACFGAFLGLPLGIAALVFGIIGLRTVKRGQATNRGQALAGVILGAVAVAVSAAMIALVIGGIASGWFNSDNVITPDRGEQGSPISEGEDVTYSDGLRVTVSGVGAADVPAQYTKGGNAVRFTVTVENTGTSTANLDTSEMNAYGDPADEKPLRDVSTDAGLPPGLRANATATTEVIVVVPAGADGPMEIEIAPGYDYDYAYWDVTVP</sequence>
<feature type="compositionally biased region" description="Pro residues" evidence="1">
    <location>
        <begin position="66"/>
        <end position="89"/>
    </location>
</feature>
<feature type="compositionally biased region" description="Basic and acidic residues" evidence="1">
    <location>
        <begin position="1"/>
        <end position="12"/>
    </location>
</feature>
<feature type="transmembrane region" description="Helical" evidence="2">
    <location>
        <begin position="185"/>
        <end position="214"/>
    </location>
</feature>
<keyword evidence="2" id="KW-0472">Membrane</keyword>